<dbReference type="PANTHER" id="PTHR42852">
    <property type="entry name" value="THIOL:DISULFIDE INTERCHANGE PROTEIN DSBE"/>
    <property type="match status" value="1"/>
</dbReference>
<evidence type="ECO:0000259" key="6">
    <source>
        <dbReference type="PROSITE" id="PS51352"/>
    </source>
</evidence>
<dbReference type="STRING" id="151894.SAMN04488524_1166"/>
<feature type="domain" description="Thioredoxin" evidence="6">
    <location>
        <begin position="39"/>
        <end position="187"/>
    </location>
</feature>
<organism evidence="7 8">
    <name type="scientific">Pedobacter africanus</name>
    <dbReference type="NCBI Taxonomy" id="151894"/>
    <lineage>
        <taxon>Bacteria</taxon>
        <taxon>Pseudomonadati</taxon>
        <taxon>Bacteroidota</taxon>
        <taxon>Sphingobacteriia</taxon>
        <taxon>Sphingobacteriales</taxon>
        <taxon>Sphingobacteriaceae</taxon>
        <taxon>Pedobacter</taxon>
    </lineage>
</organism>
<dbReference type="AlphaFoldDB" id="A0A1W2A2K5"/>
<dbReference type="InterPro" id="IPR036249">
    <property type="entry name" value="Thioredoxin-like_sf"/>
</dbReference>
<protein>
    <submittedName>
        <fullName evidence="7">Thiol-disulfide isomerase or thioredoxin</fullName>
    </submittedName>
</protein>
<dbReference type="Pfam" id="PF00578">
    <property type="entry name" value="AhpC-TSA"/>
    <property type="match status" value="1"/>
</dbReference>
<sequence>MKKKVFLLYLLCAGLTSYAQEWTNKINDPDWHDRRSKGLQLGDKMPDLPLGKVYNNKTGKTRFSEFKGKLVILDFWTSWCEPCIAGFPKMEKLQKEFGDKIQIILVNTTENIEGVIKKYPELKLPDLPSIMKDDAGNIEILNSLLPNSLGHQIWIDKEGVIALRGSALNNTAKNISDFLNGKDIYILKDNSVVPRFDPNYPYSKLLGDFKSTSVKYSSIITTFNNEYQADGKARAENIIDKASGTIRNTYINYPILDLYENAFRAELLTGLKTEIIYYHNRQSSGLMPYLIIPKDTARYSDTFHRKISSGTEYVKNRFCYEQIVPRGISEKHWKVYMQQDLNRYFGFLYGTEAKMEKRIVPCYVLVRTSTKDKLESKAKNRSIVKYNKNGMSLVKYDLTGLGLLGDVIRDSHVLASYFIQNAKKGEAALLLNETGFMQSKSIDLILPESKDLKTIDDLRKALQPYDLDIQLAKREIQFILITDNSDKSI</sequence>
<keyword evidence="7" id="KW-0413">Isomerase</keyword>
<dbReference type="GO" id="GO:0016209">
    <property type="term" value="F:antioxidant activity"/>
    <property type="evidence" value="ECO:0007669"/>
    <property type="project" value="InterPro"/>
</dbReference>
<dbReference type="PROSITE" id="PS51352">
    <property type="entry name" value="THIOREDOXIN_2"/>
    <property type="match status" value="1"/>
</dbReference>
<dbReference type="InterPro" id="IPR000866">
    <property type="entry name" value="AhpC/TSA"/>
</dbReference>
<keyword evidence="2" id="KW-0201">Cytochrome c-type biogenesis</keyword>
<comment type="subcellular location">
    <subcellularLocation>
        <location evidence="1">Cell envelope</location>
    </subcellularLocation>
</comment>
<dbReference type="GO" id="GO:0016853">
    <property type="term" value="F:isomerase activity"/>
    <property type="evidence" value="ECO:0007669"/>
    <property type="project" value="UniProtKB-KW"/>
</dbReference>
<proteinExistence type="predicted"/>
<dbReference type="GO" id="GO:0016491">
    <property type="term" value="F:oxidoreductase activity"/>
    <property type="evidence" value="ECO:0007669"/>
    <property type="project" value="InterPro"/>
</dbReference>
<gene>
    <name evidence="7" type="ORF">SAMN04488524_1166</name>
</gene>
<dbReference type="Proteomes" id="UP000192756">
    <property type="component" value="Unassembled WGS sequence"/>
</dbReference>
<evidence type="ECO:0000313" key="7">
    <source>
        <dbReference type="EMBL" id="SMC54692.1"/>
    </source>
</evidence>
<dbReference type="CDD" id="cd02966">
    <property type="entry name" value="TlpA_like_family"/>
    <property type="match status" value="1"/>
</dbReference>
<evidence type="ECO:0000256" key="4">
    <source>
        <dbReference type="ARBA" id="ARBA00023284"/>
    </source>
</evidence>
<evidence type="ECO:0000256" key="5">
    <source>
        <dbReference type="SAM" id="SignalP"/>
    </source>
</evidence>
<dbReference type="PANTHER" id="PTHR42852:SF6">
    <property type="entry name" value="THIOL:DISULFIDE INTERCHANGE PROTEIN DSBE"/>
    <property type="match status" value="1"/>
</dbReference>
<feature type="signal peptide" evidence="5">
    <location>
        <begin position="1"/>
        <end position="19"/>
    </location>
</feature>
<keyword evidence="8" id="KW-1185">Reference proteome</keyword>
<evidence type="ECO:0000256" key="1">
    <source>
        <dbReference type="ARBA" id="ARBA00004196"/>
    </source>
</evidence>
<dbReference type="SUPFAM" id="SSF52833">
    <property type="entry name" value="Thioredoxin-like"/>
    <property type="match status" value="1"/>
</dbReference>
<dbReference type="InterPro" id="IPR013766">
    <property type="entry name" value="Thioredoxin_domain"/>
</dbReference>
<evidence type="ECO:0000256" key="3">
    <source>
        <dbReference type="ARBA" id="ARBA00023157"/>
    </source>
</evidence>
<dbReference type="OrthoDB" id="1118217at2"/>
<dbReference type="InterPro" id="IPR050553">
    <property type="entry name" value="Thioredoxin_ResA/DsbE_sf"/>
</dbReference>
<reference evidence="8" key="1">
    <citation type="submission" date="2017-04" db="EMBL/GenBank/DDBJ databases">
        <authorList>
            <person name="Varghese N."/>
            <person name="Submissions S."/>
        </authorList>
    </citation>
    <scope>NUCLEOTIDE SEQUENCE [LARGE SCALE GENOMIC DNA]</scope>
    <source>
        <strain evidence="8">DSM 12126</strain>
    </source>
</reference>
<dbReference type="GO" id="GO:0030313">
    <property type="term" value="C:cell envelope"/>
    <property type="evidence" value="ECO:0007669"/>
    <property type="project" value="UniProtKB-SubCell"/>
</dbReference>
<dbReference type="Gene3D" id="3.40.30.10">
    <property type="entry name" value="Glutaredoxin"/>
    <property type="match status" value="1"/>
</dbReference>
<dbReference type="GO" id="GO:0017004">
    <property type="term" value="P:cytochrome complex assembly"/>
    <property type="evidence" value="ECO:0007669"/>
    <property type="project" value="UniProtKB-KW"/>
</dbReference>
<dbReference type="EMBL" id="FWXT01000001">
    <property type="protein sequence ID" value="SMC54692.1"/>
    <property type="molecule type" value="Genomic_DNA"/>
</dbReference>
<keyword evidence="3" id="KW-1015">Disulfide bond</keyword>
<feature type="chain" id="PRO_5013388984" evidence="5">
    <location>
        <begin position="20"/>
        <end position="489"/>
    </location>
</feature>
<name>A0A1W2A2K5_9SPHI</name>
<evidence type="ECO:0000256" key="2">
    <source>
        <dbReference type="ARBA" id="ARBA00022748"/>
    </source>
</evidence>
<dbReference type="RefSeq" id="WP_084237429.1">
    <property type="nucleotide sequence ID" value="NZ_FWXT01000001.1"/>
</dbReference>
<keyword evidence="4" id="KW-0676">Redox-active center</keyword>
<keyword evidence="5" id="KW-0732">Signal</keyword>
<accession>A0A1W2A2K5</accession>
<evidence type="ECO:0000313" key="8">
    <source>
        <dbReference type="Proteomes" id="UP000192756"/>
    </source>
</evidence>